<protein>
    <submittedName>
        <fullName evidence="1">Uncharacterized protein</fullName>
    </submittedName>
</protein>
<dbReference type="Gramene" id="KVH92797">
    <property type="protein sequence ID" value="KVH92797"/>
    <property type="gene ID" value="Ccrd_005145"/>
</dbReference>
<organism evidence="1 2">
    <name type="scientific">Cynara cardunculus var. scolymus</name>
    <name type="common">Globe artichoke</name>
    <name type="synonym">Cynara scolymus</name>
    <dbReference type="NCBI Taxonomy" id="59895"/>
    <lineage>
        <taxon>Eukaryota</taxon>
        <taxon>Viridiplantae</taxon>
        <taxon>Streptophyta</taxon>
        <taxon>Embryophyta</taxon>
        <taxon>Tracheophyta</taxon>
        <taxon>Spermatophyta</taxon>
        <taxon>Magnoliopsida</taxon>
        <taxon>eudicotyledons</taxon>
        <taxon>Gunneridae</taxon>
        <taxon>Pentapetalae</taxon>
        <taxon>asterids</taxon>
        <taxon>campanulids</taxon>
        <taxon>Asterales</taxon>
        <taxon>Asteraceae</taxon>
        <taxon>Carduoideae</taxon>
        <taxon>Cardueae</taxon>
        <taxon>Carduinae</taxon>
        <taxon>Cynara</taxon>
    </lineage>
</organism>
<proteinExistence type="predicted"/>
<sequence length="267" mass="28930">MKLVCDLINPKLSIFLGHVSLESSRGKLPEDFLSTLQKLLYRQQLFHQLQLALLQGHLPVAHLVSNALASSRIGTLSDLDASSMLSSFTSSMVEDAFDRQLRFSDVAVAEITHSSFRSESSDLGTTLGISTSETESRSSIGKFSLSVEVLGDLEVPFSSSTDVSVAEITHSSFRFESSDLGTTLGISTSESESRSIGKFSLSAFDFTGFGVSSVEVLGDLEGSLPSFSSLPASVFAFEEPPVLSSLLQNSDKHNFYYYRLKLSVGRV</sequence>
<evidence type="ECO:0000313" key="1">
    <source>
        <dbReference type="EMBL" id="KVH92797.1"/>
    </source>
</evidence>
<evidence type="ECO:0000313" key="2">
    <source>
        <dbReference type="Proteomes" id="UP000243975"/>
    </source>
</evidence>
<comment type="caution">
    <text evidence="1">The sequence shown here is derived from an EMBL/GenBank/DDBJ whole genome shotgun (WGS) entry which is preliminary data.</text>
</comment>
<name>A0A118JVB4_CYNCS</name>
<keyword evidence="2" id="KW-1185">Reference proteome</keyword>
<dbReference type="AlphaFoldDB" id="A0A118JVB4"/>
<accession>A0A118JVB4</accession>
<dbReference type="EMBL" id="LEKV01004804">
    <property type="protein sequence ID" value="KVH92797.1"/>
    <property type="molecule type" value="Genomic_DNA"/>
</dbReference>
<gene>
    <name evidence="1" type="ORF">Ccrd_005145</name>
</gene>
<dbReference type="Proteomes" id="UP000243975">
    <property type="component" value="Unassembled WGS sequence"/>
</dbReference>
<reference evidence="1 2" key="1">
    <citation type="journal article" date="2016" name="Sci. Rep.">
        <title>The genome sequence of the outbreeding globe artichoke constructed de novo incorporating a phase-aware low-pass sequencing strategy of F1 progeny.</title>
        <authorList>
            <person name="Scaglione D."/>
            <person name="Reyes-Chin-Wo S."/>
            <person name="Acquadro A."/>
            <person name="Froenicke L."/>
            <person name="Portis E."/>
            <person name="Beitel C."/>
            <person name="Tirone M."/>
            <person name="Mauro R."/>
            <person name="Lo Monaco A."/>
            <person name="Mauromicale G."/>
            <person name="Faccioli P."/>
            <person name="Cattivelli L."/>
            <person name="Rieseberg L."/>
            <person name="Michelmore R."/>
            <person name="Lanteri S."/>
        </authorList>
    </citation>
    <scope>NUCLEOTIDE SEQUENCE [LARGE SCALE GENOMIC DNA]</scope>
    <source>
        <strain evidence="1">2C</strain>
    </source>
</reference>